<dbReference type="PRINTS" id="PR00096">
    <property type="entry name" value="GATASE"/>
</dbReference>
<feature type="domain" description="Glutamine amidotransferase" evidence="2">
    <location>
        <begin position="3"/>
        <end position="187"/>
    </location>
</feature>
<dbReference type="RefSeq" id="WP_057736724.1">
    <property type="nucleotide sequence ID" value="NZ_AZEG01000009.1"/>
</dbReference>
<dbReference type="PANTHER" id="PTHR43418:SF4">
    <property type="entry name" value="MULTIFUNCTIONAL TRYPTOPHAN BIOSYNTHESIS PROTEIN"/>
    <property type="match status" value="1"/>
</dbReference>
<protein>
    <submittedName>
        <fullName evidence="3">Anthranilate synthase, component II</fullName>
    </submittedName>
</protein>
<dbReference type="AlphaFoldDB" id="A0A0R1PYW0"/>
<dbReference type="PANTHER" id="PTHR43418">
    <property type="entry name" value="MULTIFUNCTIONAL TRYPTOPHAN BIOSYNTHESIS PROTEIN-RELATED"/>
    <property type="match status" value="1"/>
</dbReference>
<dbReference type="InterPro" id="IPR017926">
    <property type="entry name" value="GATASE"/>
</dbReference>
<dbReference type="Proteomes" id="UP000051155">
    <property type="component" value="Unassembled WGS sequence"/>
</dbReference>
<dbReference type="EMBL" id="AZEG01000009">
    <property type="protein sequence ID" value="KRL37712.1"/>
    <property type="molecule type" value="Genomic_DNA"/>
</dbReference>
<name>A0A0R1PYW0_9LACO</name>
<dbReference type="STRING" id="1423812.FD20_GL002552"/>
<keyword evidence="1" id="KW-0315">Glutamine amidotransferase</keyword>
<dbReference type="PROSITE" id="PS51273">
    <property type="entry name" value="GATASE_TYPE_1"/>
    <property type="match status" value="1"/>
</dbReference>
<proteinExistence type="predicted"/>
<evidence type="ECO:0000313" key="4">
    <source>
        <dbReference type="Proteomes" id="UP000051155"/>
    </source>
</evidence>
<gene>
    <name evidence="3" type="ORF">FD20_GL002552</name>
</gene>
<dbReference type="GO" id="GO:0000162">
    <property type="term" value="P:L-tryptophan biosynthetic process"/>
    <property type="evidence" value="ECO:0007669"/>
    <property type="project" value="TreeGrafter"/>
</dbReference>
<dbReference type="GO" id="GO:0005829">
    <property type="term" value="C:cytosol"/>
    <property type="evidence" value="ECO:0007669"/>
    <property type="project" value="TreeGrafter"/>
</dbReference>
<dbReference type="PRINTS" id="PR00097">
    <property type="entry name" value="ANTSNTHASEII"/>
</dbReference>
<evidence type="ECO:0000259" key="2">
    <source>
        <dbReference type="Pfam" id="PF00117"/>
    </source>
</evidence>
<dbReference type="Gene3D" id="3.40.50.880">
    <property type="match status" value="1"/>
</dbReference>
<dbReference type="Pfam" id="PF00117">
    <property type="entry name" value="GATase"/>
    <property type="match status" value="1"/>
</dbReference>
<dbReference type="InterPro" id="IPR029062">
    <property type="entry name" value="Class_I_gatase-like"/>
</dbReference>
<evidence type="ECO:0000313" key="3">
    <source>
        <dbReference type="EMBL" id="KRL37712.1"/>
    </source>
</evidence>
<dbReference type="OrthoDB" id="9804328at2"/>
<dbReference type="GO" id="GO:0004049">
    <property type="term" value="F:anthranilate synthase activity"/>
    <property type="evidence" value="ECO:0007669"/>
    <property type="project" value="TreeGrafter"/>
</dbReference>
<dbReference type="InterPro" id="IPR006221">
    <property type="entry name" value="TrpG/PapA_dom"/>
</dbReference>
<accession>A0A0R1PYW0</accession>
<dbReference type="CDD" id="cd01743">
    <property type="entry name" value="GATase1_Anthranilate_Synthase"/>
    <property type="match status" value="1"/>
</dbReference>
<evidence type="ECO:0000256" key="1">
    <source>
        <dbReference type="ARBA" id="ARBA00022962"/>
    </source>
</evidence>
<dbReference type="PATRIC" id="fig|1423812.3.peg.2710"/>
<dbReference type="FunFam" id="3.40.50.880:FF:000003">
    <property type="entry name" value="Anthranilate synthase component II"/>
    <property type="match status" value="1"/>
</dbReference>
<comment type="caution">
    <text evidence="3">The sequence shown here is derived from an EMBL/GenBank/DDBJ whole genome shotgun (WGS) entry which is preliminary data.</text>
</comment>
<keyword evidence="4" id="KW-1185">Reference proteome</keyword>
<dbReference type="PRINTS" id="PR00099">
    <property type="entry name" value="CPSGATASE"/>
</dbReference>
<organism evidence="3 4">
    <name type="scientific">Liquorilactobacillus uvarum DSM 19971</name>
    <dbReference type="NCBI Taxonomy" id="1423812"/>
    <lineage>
        <taxon>Bacteria</taxon>
        <taxon>Bacillati</taxon>
        <taxon>Bacillota</taxon>
        <taxon>Bacilli</taxon>
        <taxon>Lactobacillales</taxon>
        <taxon>Lactobacillaceae</taxon>
        <taxon>Liquorilactobacillus</taxon>
    </lineage>
</organism>
<reference evidence="3 4" key="1">
    <citation type="journal article" date="2015" name="Genome Announc.">
        <title>Expanding the biotechnology potential of lactobacilli through comparative genomics of 213 strains and associated genera.</title>
        <authorList>
            <person name="Sun Z."/>
            <person name="Harris H.M."/>
            <person name="McCann A."/>
            <person name="Guo C."/>
            <person name="Argimon S."/>
            <person name="Zhang W."/>
            <person name="Yang X."/>
            <person name="Jeffery I.B."/>
            <person name="Cooney J.C."/>
            <person name="Kagawa T.F."/>
            <person name="Liu W."/>
            <person name="Song Y."/>
            <person name="Salvetti E."/>
            <person name="Wrobel A."/>
            <person name="Rasinkangas P."/>
            <person name="Parkhill J."/>
            <person name="Rea M.C."/>
            <person name="O'Sullivan O."/>
            <person name="Ritari J."/>
            <person name="Douillard F.P."/>
            <person name="Paul Ross R."/>
            <person name="Yang R."/>
            <person name="Briner A.E."/>
            <person name="Felis G.E."/>
            <person name="de Vos W.M."/>
            <person name="Barrangou R."/>
            <person name="Klaenhammer T.R."/>
            <person name="Caufield P.W."/>
            <person name="Cui Y."/>
            <person name="Zhang H."/>
            <person name="O'Toole P.W."/>
        </authorList>
    </citation>
    <scope>NUCLEOTIDE SEQUENCE [LARGE SCALE GENOMIC DNA]</scope>
    <source>
        <strain evidence="3 4">DSM 19971</strain>
    </source>
</reference>
<dbReference type="NCBIfam" id="TIGR00566">
    <property type="entry name" value="trpG_papA"/>
    <property type="match status" value="1"/>
</dbReference>
<dbReference type="InterPro" id="IPR050472">
    <property type="entry name" value="Anth_synth/Amidotransfase"/>
</dbReference>
<sequence>MELLIDNYDSFTYNLYQQIGGLSSDIQVYKNDELTCEMIEQMHPDHIFISPGPGSPKDAGISLDLVKRFKGTIPILGVCMGIEVIAAAFGTKINRAHQLMHGKTSLIQQTVADPLFVGCPHLFKAARYHSLVLDPQTLPSTFTVTSVSDDENIMSISNTSQKLFGVQFHPESIMTPRAVGNRIITNFLKIK</sequence>
<dbReference type="SUPFAM" id="SSF52317">
    <property type="entry name" value="Class I glutamine amidotransferase-like"/>
    <property type="match status" value="1"/>
</dbReference>